<evidence type="ECO:0000313" key="3">
    <source>
        <dbReference type="Proteomes" id="UP000176300"/>
    </source>
</evidence>
<reference evidence="2 3" key="1">
    <citation type="journal article" date="2016" name="Nat. Commun.">
        <title>Thousands of microbial genomes shed light on interconnected biogeochemical processes in an aquifer system.</title>
        <authorList>
            <person name="Anantharaman K."/>
            <person name="Brown C.T."/>
            <person name="Hug L.A."/>
            <person name="Sharon I."/>
            <person name="Castelle C.J."/>
            <person name="Probst A.J."/>
            <person name="Thomas B.C."/>
            <person name="Singh A."/>
            <person name="Wilkins M.J."/>
            <person name="Karaoz U."/>
            <person name="Brodie E.L."/>
            <person name="Williams K.H."/>
            <person name="Hubbard S.S."/>
            <person name="Banfield J.F."/>
        </authorList>
    </citation>
    <scope>NUCLEOTIDE SEQUENCE [LARGE SCALE GENOMIC DNA]</scope>
</reference>
<protein>
    <submittedName>
        <fullName evidence="2">Uncharacterized protein</fullName>
    </submittedName>
</protein>
<organism evidence="2 3">
    <name type="scientific">Candidatus Magasanikbacteria bacterium RIFOXYB1_FULL_40_15</name>
    <dbReference type="NCBI Taxonomy" id="1798697"/>
    <lineage>
        <taxon>Bacteria</taxon>
        <taxon>Candidatus Magasanikiibacteriota</taxon>
    </lineage>
</organism>
<evidence type="ECO:0000256" key="1">
    <source>
        <dbReference type="SAM" id="SignalP"/>
    </source>
</evidence>
<gene>
    <name evidence="2" type="ORF">A2373_02185</name>
</gene>
<feature type="chain" id="PRO_5009525753" evidence="1">
    <location>
        <begin position="17"/>
        <end position="419"/>
    </location>
</feature>
<evidence type="ECO:0000313" key="2">
    <source>
        <dbReference type="EMBL" id="OGH82631.1"/>
    </source>
</evidence>
<dbReference type="Proteomes" id="UP000176300">
    <property type="component" value="Unassembled WGS sequence"/>
</dbReference>
<name>A0A1F6NFK7_9BACT</name>
<proteinExistence type="predicted"/>
<feature type="signal peptide" evidence="1">
    <location>
        <begin position="1"/>
        <end position="16"/>
    </location>
</feature>
<dbReference type="AlphaFoldDB" id="A0A1F6NFK7"/>
<comment type="caution">
    <text evidence="2">The sequence shown here is derived from an EMBL/GenBank/DDBJ whole genome shotgun (WGS) entry which is preliminary data.</text>
</comment>
<keyword evidence="1" id="KW-0732">Signal</keyword>
<sequence>MVVVMALALSAGAVHAEDGNYWDVLDGEVYHLDLFQKGEDWEVIVDGAYGRFAYNTTEFVFNGFALQEGGNYTLIRFEDEAAENTENVVCLTSGTATTDDTLHLDGALLDGGAKIWLVLSADVDCAGGEMTGWNPSEYLFESALIGGGSSGEPNETPVDPYEIIHTDHTEYPGYEHFHLYEKDANWVAVPGGNEGHFHYDADDFIFDANMESVETNYTLIRMHTHLSPSVTCLASGATDATGDIDLTGAMQEGGAKVWLVLSADVDCAGEEMIGWNPSEYLFENALLPQTDPVVPPIDNENINRIRLYKKDANWTPVDVANYFGVFHHDETNFTVTARVMLPNFSYTVIRSNGDINSGITCLATQTSNNQGELYMQGQITGEGEKIWVVKSNNVDCEAGSFVQYGWYPEYYLFENSLLQ</sequence>
<dbReference type="EMBL" id="MFQS01000036">
    <property type="protein sequence ID" value="OGH82631.1"/>
    <property type="molecule type" value="Genomic_DNA"/>
</dbReference>
<accession>A0A1F6NFK7</accession>